<accession>A0A0D1ZZQ8</accession>
<protein>
    <submittedName>
        <fullName evidence="2">Uncharacterized protein</fullName>
    </submittedName>
</protein>
<evidence type="ECO:0000313" key="3">
    <source>
        <dbReference type="Proteomes" id="UP000054466"/>
    </source>
</evidence>
<keyword evidence="3" id="KW-1185">Reference proteome</keyword>
<dbReference type="OrthoDB" id="529205at2759"/>
<evidence type="ECO:0000256" key="1">
    <source>
        <dbReference type="SAM" id="MobiDB-lite"/>
    </source>
</evidence>
<dbReference type="Proteomes" id="UP000054466">
    <property type="component" value="Unassembled WGS sequence"/>
</dbReference>
<gene>
    <name evidence="2" type="ORF">PV07_00472</name>
</gene>
<dbReference type="EMBL" id="KN847040">
    <property type="protein sequence ID" value="KIW33636.1"/>
    <property type="molecule type" value="Genomic_DNA"/>
</dbReference>
<feature type="region of interest" description="Disordered" evidence="1">
    <location>
        <begin position="124"/>
        <end position="193"/>
    </location>
</feature>
<proteinExistence type="predicted"/>
<feature type="compositionally biased region" description="Basic and acidic residues" evidence="1">
    <location>
        <begin position="181"/>
        <end position="193"/>
    </location>
</feature>
<dbReference type="HOGENOM" id="CLU_121514_0_0_1"/>
<reference evidence="2 3" key="1">
    <citation type="submission" date="2015-01" db="EMBL/GenBank/DDBJ databases">
        <title>The Genome Sequence of Cladophialophora immunda CBS83496.</title>
        <authorList>
            <consortium name="The Broad Institute Genomics Platform"/>
            <person name="Cuomo C."/>
            <person name="de Hoog S."/>
            <person name="Gorbushina A."/>
            <person name="Stielow B."/>
            <person name="Teixiera M."/>
            <person name="Abouelleil A."/>
            <person name="Chapman S.B."/>
            <person name="Priest M."/>
            <person name="Young S.K."/>
            <person name="Wortman J."/>
            <person name="Nusbaum C."/>
            <person name="Birren B."/>
        </authorList>
    </citation>
    <scope>NUCLEOTIDE SEQUENCE [LARGE SCALE GENOMIC DNA]</scope>
    <source>
        <strain evidence="2 3">CBS 83496</strain>
    </source>
</reference>
<dbReference type="AlphaFoldDB" id="A0A0D1ZZQ8"/>
<evidence type="ECO:0000313" key="2">
    <source>
        <dbReference type="EMBL" id="KIW33636.1"/>
    </source>
</evidence>
<dbReference type="VEuPathDB" id="FungiDB:PV07_00472"/>
<sequence length="193" mass="22020">MVTFLLIVPSLRHYGERYVATRQDFNWQSRDGSSSPRPSFRKLSLCLRWTFHVSRRPYEHVQTDSQVGSRFLCTAPYIGDRARFPSDMSYLTRTSAPLRTAGTAFSFRSIAAIHTSSARLALSEDHAHTEDRAADIERHKSDSVEKAKTGRGEWKPELASQSEQATRGDKHNLTMEQMQKMAKEKGQQEGKEK</sequence>
<organism evidence="2 3">
    <name type="scientific">Cladophialophora immunda</name>
    <dbReference type="NCBI Taxonomy" id="569365"/>
    <lineage>
        <taxon>Eukaryota</taxon>
        <taxon>Fungi</taxon>
        <taxon>Dikarya</taxon>
        <taxon>Ascomycota</taxon>
        <taxon>Pezizomycotina</taxon>
        <taxon>Eurotiomycetes</taxon>
        <taxon>Chaetothyriomycetidae</taxon>
        <taxon>Chaetothyriales</taxon>
        <taxon>Herpotrichiellaceae</taxon>
        <taxon>Cladophialophora</taxon>
    </lineage>
</organism>
<dbReference type="GeneID" id="27339666"/>
<dbReference type="RefSeq" id="XP_016253852.1">
    <property type="nucleotide sequence ID" value="XM_016386924.1"/>
</dbReference>
<feature type="compositionally biased region" description="Basic and acidic residues" evidence="1">
    <location>
        <begin position="124"/>
        <end position="156"/>
    </location>
</feature>
<name>A0A0D1ZZQ8_9EURO</name>